<reference evidence="2 3" key="1">
    <citation type="submission" date="2024-03" db="EMBL/GenBank/DDBJ databases">
        <title>Human intestinal bacterial collection.</title>
        <authorList>
            <person name="Pauvert C."/>
            <person name="Hitch T.C.A."/>
            <person name="Clavel T."/>
        </authorList>
    </citation>
    <scope>NUCLEOTIDE SEQUENCE [LARGE SCALE GENOMIC DNA]</scope>
    <source>
        <strain evidence="2 3">CLA-AA-H175</strain>
    </source>
</reference>
<evidence type="ECO:0000313" key="3">
    <source>
        <dbReference type="Proteomes" id="UP001457197"/>
    </source>
</evidence>
<organism evidence="2 3">
    <name type="scientific">Faecalibacterium tardum</name>
    <dbReference type="NCBI Taxonomy" id="3133156"/>
    <lineage>
        <taxon>Bacteria</taxon>
        <taxon>Bacillati</taxon>
        <taxon>Bacillota</taxon>
        <taxon>Clostridia</taxon>
        <taxon>Eubacteriales</taxon>
        <taxon>Oscillospiraceae</taxon>
        <taxon>Faecalibacterium</taxon>
    </lineage>
</organism>
<dbReference type="InterPro" id="IPR002500">
    <property type="entry name" value="PAPS_reduct_dom"/>
</dbReference>
<keyword evidence="3" id="KW-1185">Reference proteome</keyword>
<dbReference type="Proteomes" id="UP001457197">
    <property type="component" value="Unassembled WGS sequence"/>
</dbReference>
<dbReference type="PANTHER" id="PTHR43196:SF2">
    <property type="entry name" value="PHOSPHOADENOSINE PHOSPHOSULFATE REDUCTASE"/>
    <property type="match status" value="1"/>
</dbReference>
<protein>
    <submittedName>
        <fullName evidence="2">Phosphoadenosine phosphosulfate reductase family protein</fullName>
    </submittedName>
</protein>
<dbReference type="RefSeq" id="WP_349136505.1">
    <property type="nucleotide sequence ID" value="NZ_JBBMEO010000012.1"/>
</dbReference>
<dbReference type="Gene3D" id="3.40.50.620">
    <property type="entry name" value="HUPs"/>
    <property type="match status" value="1"/>
</dbReference>
<dbReference type="PANTHER" id="PTHR43196">
    <property type="entry name" value="SULFATE ADENYLYLTRANSFERASE SUBUNIT 2"/>
    <property type="match status" value="1"/>
</dbReference>
<dbReference type="EMBL" id="JBBMEO010000012">
    <property type="protein sequence ID" value="MEQ2362290.1"/>
    <property type="molecule type" value="Genomic_DNA"/>
</dbReference>
<dbReference type="InterPro" id="IPR014729">
    <property type="entry name" value="Rossmann-like_a/b/a_fold"/>
</dbReference>
<dbReference type="Pfam" id="PF01507">
    <property type="entry name" value="PAPS_reduct"/>
    <property type="match status" value="1"/>
</dbReference>
<name>A0ABV1AVS4_9FIRM</name>
<comment type="caution">
    <text evidence="2">The sequence shown here is derived from an EMBL/GenBank/DDBJ whole genome shotgun (WGS) entry which is preliminary data.</text>
</comment>
<evidence type="ECO:0000313" key="2">
    <source>
        <dbReference type="EMBL" id="MEQ2362290.1"/>
    </source>
</evidence>
<dbReference type="InterPro" id="IPR050128">
    <property type="entry name" value="Sulfate_adenylyltrnsfr_sub2"/>
</dbReference>
<gene>
    <name evidence="2" type="ORF">WMO44_09055</name>
</gene>
<dbReference type="SUPFAM" id="SSF52402">
    <property type="entry name" value="Adenine nucleotide alpha hydrolases-like"/>
    <property type="match status" value="1"/>
</dbReference>
<accession>A0ABV1AVS4</accession>
<proteinExistence type="predicted"/>
<feature type="domain" description="Phosphoadenosine phosphosulphate reductase" evidence="1">
    <location>
        <begin position="12"/>
        <end position="202"/>
    </location>
</feature>
<sequence length="281" mass="33707">MNEINPKPEYWVLSLSGGKDSTALGLEWLARHKTDPVTYPLHEVVYCDTWMEFPAMMEHINQLEKIFMDAGIKFTRVQNPKSFDWFMFEYQPKRHNPELQDKKGQSWPGPQARWCTAELKTRIINRYLAHLREEYTVIQLIGLAADEEYRLEREHNQNPEHRHPLAEWGWTEADCLKYCYSHGFDWGGLYEIFHRVSCWCCPLQSLEELRNLRKHFPDLWAKLLDMEHRTWRTFRADYSVDQLEIRFAFEDERLAAGLPINRTREFMTELRKRLAEAEPQK</sequence>
<evidence type="ECO:0000259" key="1">
    <source>
        <dbReference type="Pfam" id="PF01507"/>
    </source>
</evidence>